<keyword evidence="1" id="KW-0805">Transcription regulation</keyword>
<protein>
    <submittedName>
        <fullName evidence="6">DNA-binding transcriptional regulator, AcrR family</fullName>
    </submittedName>
</protein>
<feature type="DNA-binding region" description="H-T-H motif" evidence="4">
    <location>
        <begin position="38"/>
        <end position="57"/>
    </location>
</feature>
<dbReference type="InterPro" id="IPR009057">
    <property type="entry name" value="Homeodomain-like_sf"/>
</dbReference>
<evidence type="ECO:0000259" key="5">
    <source>
        <dbReference type="PROSITE" id="PS50977"/>
    </source>
</evidence>
<dbReference type="EMBL" id="FNKK01000002">
    <property type="protein sequence ID" value="SDR15675.1"/>
    <property type="molecule type" value="Genomic_DNA"/>
</dbReference>
<sequence>MNELRVVQPRQARSRATMERILVAVEELLAEKPFDQITIAEISARAESAPTAIYARFSDKTALLLAVHERFKKRNLDKIFESLGERAELPPREFLAFAAGELVRVYRDNHRLLRSVLLADNATMYARVHDLGCAILSVITQRVSPPPERERDLDFAVRTALALLQQRLLFGAQAPTRFDYDDDELTERITRLLADACGPAVAGHAGARDRRHVAERTPASG</sequence>
<dbReference type="OrthoDB" id="4746440at2"/>
<dbReference type="InterPro" id="IPR001647">
    <property type="entry name" value="HTH_TetR"/>
</dbReference>
<reference evidence="6 7" key="1">
    <citation type="submission" date="2016-10" db="EMBL/GenBank/DDBJ databases">
        <authorList>
            <person name="de Groot N.N."/>
        </authorList>
    </citation>
    <scope>NUCLEOTIDE SEQUENCE [LARGE SCALE GENOMIC DNA]</scope>
    <source>
        <strain evidence="6 7">DSM 43794</strain>
    </source>
</reference>
<evidence type="ECO:0000256" key="1">
    <source>
        <dbReference type="ARBA" id="ARBA00023015"/>
    </source>
</evidence>
<evidence type="ECO:0000256" key="3">
    <source>
        <dbReference type="ARBA" id="ARBA00023163"/>
    </source>
</evidence>
<dbReference type="PANTHER" id="PTHR30055:SF234">
    <property type="entry name" value="HTH-TYPE TRANSCRIPTIONAL REGULATOR BETI"/>
    <property type="match status" value="1"/>
</dbReference>
<evidence type="ECO:0000256" key="2">
    <source>
        <dbReference type="ARBA" id="ARBA00023125"/>
    </source>
</evidence>
<name>A0A1H1GR67_9ACTN</name>
<keyword evidence="3" id="KW-0804">Transcription</keyword>
<dbReference type="AlphaFoldDB" id="A0A1H1GR67"/>
<dbReference type="Proteomes" id="UP000217103">
    <property type="component" value="Unassembled WGS sequence"/>
</dbReference>
<dbReference type="RefSeq" id="WP_093260573.1">
    <property type="nucleotide sequence ID" value="NZ_FNKK01000002.1"/>
</dbReference>
<dbReference type="InterPro" id="IPR050109">
    <property type="entry name" value="HTH-type_TetR-like_transc_reg"/>
</dbReference>
<evidence type="ECO:0000313" key="6">
    <source>
        <dbReference type="EMBL" id="SDR15675.1"/>
    </source>
</evidence>
<feature type="domain" description="HTH tetR-type" evidence="5">
    <location>
        <begin position="15"/>
        <end position="75"/>
    </location>
</feature>
<proteinExistence type="predicted"/>
<dbReference type="PROSITE" id="PS50977">
    <property type="entry name" value="HTH_TETR_2"/>
    <property type="match status" value="1"/>
</dbReference>
<keyword evidence="2 4" id="KW-0238">DNA-binding</keyword>
<gene>
    <name evidence="6" type="ORF">SAMN04489764_3765</name>
</gene>
<keyword evidence="7" id="KW-1185">Reference proteome</keyword>
<evidence type="ECO:0000256" key="4">
    <source>
        <dbReference type="PROSITE-ProRule" id="PRU00335"/>
    </source>
</evidence>
<dbReference type="GO" id="GO:0003700">
    <property type="term" value="F:DNA-binding transcription factor activity"/>
    <property type="evidence" value="ECO:0007669"/>
    <property type="project" value="TreeGrafter"/>
</dbReference>
<dbReference type="SUPFAM" id="SSF46689">
    <property type="entry name" value="Homeodomain-like"/>
    <property type="match status" value="1"/>
</dbReference>
<dbReference type="Gene3D" id="1.10.357.10">
    <property type="entry name" value="Tetracycline Repressor, domain 2"/>
    <property type="match status" value="1"/>
</dbReference>
<evidence type="ECO:0000313" key="7">
    <source>
        <dbReference type="Proteomes" id="UP000217103"/>
    </source>
</evidence>
<accession>A0A1H1GR67</accession>
<organism evidence="6 7">
    <name type="scientific">Thermostaphylospora chromogena</name>
    <dbReference type="NCBI Taxonomy" id="35622"/>
    <lineage>
        <taxon>Bacteria</taxon>
        <taxon>Bacillati</taxon>
        <taxon>Actinomycetota</taxon>
        <taxon>Actinomycetes</taxon>
        <taxon>Streptosporangiales</taxon>
        <taxon>Thermomonosporaceae</taxon>
        <taxon>Thermostaphylospora</taxon>
    </lineage>
</organism>
<dbReference type="PANTHER" id="PTHR30055">
    <property type="entry name" value="HTH-TYPE TRANSCRIPTIONAL REGULATOR RUTR"/>
    <property type="match status" value="1"/>
</dbReference>
<dbReference type="Pfam" id="PF00440">
    <property type="entry name" value="TetR_N"/>
    <property type="match status" value="1"/>
</dbReference>
<dbReference type="GO" id="GO:0000976">
    <property type="term" value="F:transcription cis-regulatory region binding"/>
    <property type="evidence" value="ECO:0007669"/>
    <property type="project" value="TreeGrafter"/>
</dbReference>